<dbReference type="NCBIfam" id="TIGR01727">
    <property type="entry name" value="oligo_HPY"/>
    <property type="match status" value="1"/>
</dbReference>
<evidence type="ECO:0000313" key="7">
    <source>
        <dbReference type="EMBL" id="OAN43032.1"/>
    </source>
</evidence>
<accession>A0A178M463</accession>
<comment type="similarity">
    <text evidence="2">Belongs to the ABC transporter superfamily.</text>
</comment>
<reference evidence="7 8" key="1">
    <citation type="submission" date="2016-04" db="EMBL/GenBank/DDBJ databases">
        <title>Draft genome sequence of freshwater magnetotactic bacteria Magnetospirillum marisnigri SP-1 and Magnetospirillum moscoviense BB-1.</title>
        <authorList>
            <person name="Koziaeva V."/>
            <person name="Dziuba M.V."/>
            <person name="Ivanov T.M."/>
            <person name="Kuznetsov B."/>
            <person name="Grouzdev D.S."/>
        </authorList>
    </citation>
    <scope>NUCLEOTIDE SEQUENCE [LARGE SCALE GENOMIC DNA]</scope>
    <source>
        <strain evidence="7 8">SP-1</strain>
    </source>
</reference>
<evidence type="ECO:0000256" key="3">
    <source>
        <dbReference type="ARBA" id="ARBA00022448"/>
    </source>
</evidence>
<name>A0A178M463_9PROT</name>
<sequence length="318" mass="34928">MRPLLDVVDLCRRFPVGKSQLHAVDMISLHVMPGEAVGLVGESGCGKSTLVRMLTRVLDPTEGSIRFDEREIGYIPAARFTRTPDRALIQMVFQDPTESLNPRFTAFDCIADPLRRLKGPWTTAGLKARVEDLAGMVGLPVELLGRFPHQLSGGQKARVGIARALGPEPRLLILDEPTSALDVSVQAVVLKLLDDLRRRLGVSYLFVSHDLNVVRLLCERVIVMYLGKVVESGPVEAVFATPRHPYTKALLSAIPSRGEEGGPRIRLSGEPRSPIDPSPQVCRFFGRCPLGADACQTEMPELREMGEGHRVACHTPMD</sequence>
<protein>
    <submittedName>
        <fullName evidence="7">Peptide ABC transporter ATP-binding protein</fullName>
    </submittedName>
</protein>
<dbReference type="GO" id="GO:0055085">
    <property type="term" value="P:transmembrane transport"/>
    <property type="evidence" value="ECO:0007669"/>
    <property type="project" value="UniProtKB-ARBA"/>
</dbReference>
<keyword evidence="5 7" id="KW-0067">ATP-binding</keyword>
<dbReference type="InterPro" id="IPR013563">
    <property type="entry name" value="Oligopep_ABC_C"/>
</dbReference>
<dbReference type="Proteomes" id="UP000078428">
    <property type="component" value="Unassembled WGS sequence"/>
</dbReference>
<dbReference type="RefSeq" id="WP_068496028.1">
    <property type="nucleotide sequence ID" value="NZ_LWQT01000131.1"/>
</dbReference>
<keyword evidence="8" id="KW-1185">Reference proteome</keyword>
<gene>
    <name evidence="7" type="ORF">A6A04_10070</name>
</gene>
<feature type="domain" description="ABC transporter" evidence="6">
    <location>
        <begin position="5"/>
        <end position="251"/>
    </location>
</feature>
<evidence type="ECO:0000259" key="6">
    <source>
        <dbReference type="PROSITE" id="PS50893"/>
    </source>
</evidence>
<keyword evidence="3" id="KW-0813">Transport</keyword>
<dbReference type="PANTHER" id="PTHR43776">
    <property type="entry name" value="TRANSPORT ATP-BINDING PROTEIN"/>
    <property type="match status" value="1"/>
</dbReference>
<comment type="subcellular location">
    <subcellularLocation>
        <location evidence="1">Cell inner membrane</location>
        <topology evidence="1">Peripheral membrane protein</topology>
    </subcellularLocation>
</comment>
<dbReference type="SUPFAM" id="SSF52540">
    <property type="entry name" value="P-loop containing nucleoside triphosphate hydrolases"/>
    <property type="match status" value="1"/>
</dbReference>
<dbReference type="Gene3D" id="3.40.50.300">
    <property type="entry name" value="P-loop containing nucleotide triphosphate hydrolases"/>
    <property type="match status" value="1"/>
</dbReference>
<dbReference type="InterPro" id="IPR027417">
    <property type="entry name" value="P-loop_NTPase"/>
</dbReference>
<dbReference type="InterPro" id="IPR017871">
    <property type="entry name" value="ABC_transporter-like_CS"/>
</dbReference>
<dbReference type="SMART" id="SM00382">
    <property type="entry name" value="AAA"/>
    <property type="match status" value="1"/>
</dbReference>
<evidence type="ECO:0000256" key="5">
    <source>
        <dbReference type="ARBA" id="ARBA00022840"/>
    </source>
</evidence>
<dbReference type="InterPro" id="IPR050319">
    <property type="entry name" value="ABC_transp_ATP-bind"/>
</dbReference>
<dbReference type="GO" id="GO:0016887">
    <property type="term" value="F:ATP hydrolysis activity"/>
    <property type="evidence" value="ECO:0007669"/>
    <property type="project" value="InterPro"/>
</dbReference>
<dbReference type="Pfam" id="PF08352">
    <property type="entry name" value="oligo_HPY"/>
    <property type="match status" value="1"/>
</dbReference>
<dbReference type="PANTHER" id="PTHR43776:SF7">
    <property type="entry name" value="D,D-DIPEPTIDE TRANSPORT ATP-BINDING PROTEIN DDPF-RELATED"/>
    <property type="match status" value="1"/>
</dbReference>
<evidence type="ECO:0000256" key="1">
    <source>
        <dbReference type="ARBA" id="ARBA00004417"/>
    </source>
</evidence>
<dbReference type="InterPro" id="IPR003439">
    <property type="entry name" value="ABC_transporter-like_ATP-bd"/>
</dbReference>
<dbReference type="CDD" id="cd03257">
    <property type="entry name" value="ABC_NikE_OppD_transporters"/>
    <property type="match status" value="1"/>
</dbReference>
<dbReference type="OrthoDB" id="37801at2"/>
<proteinExistence type="inferred from homology"/>
<dbReference type="PROSITE" id="PS50893">
    <property type="entry name" value="ABC_TRANSPORTER_2"/>
    <property type="match status" value="1"/>
</dbReference>
<dbReference type="STRING" id="1285242.A6A04_10070"/>
<dbReference type="PROSITE" id="PS00211">
    <property type="entry name" value="ABC_TRANSPORTER_1"/>
    <property type="match status" value="1"/>
</dbReference>
<dbReference type="EMBL" id="LWQT01000131">
    <property type="protein sequence ID" value="OAN43032.1"/>
    <property type="molecule type" value="Genomic_DNA"/>
</dbReference>
<dbReference type="AlphaFoldDB" id="A0A178M463"/>
<comment type="caution">
    <text evidence="7">The sequence shown here is derived from an EMBL/GenBank/DDBJ whole genome shotgun (WGS) entry which is preliminary data.</text>
</comment>
<evidence type="ECO:0000256" key="4">
    <source>
        <dbReference type="ARBA" id="ARBA00022741"/>
    </source>
</evidence>
<dbReference type="FunFam" id="3.40.50.300:FF:000016">
    <property type="entry name" value="Oligopeptide ABC transporter ATP-binding component"/>
    <property type="match status" value="1"/>
</dbReference>
<organism evidence="7 8">
    <name type="scientific">Paramagnetospirillum marisnigri</name>
    <dbReference type="NCBI Taxonomy" id="1285242"/>
    <lineage>
        <taxon>Bacteria</taxon>
        <taxon>Pseudomonadati</taxon>
        <taxon>Pseudomonadota</taxon>
        <taxon>Alphaproteobacteria</taxon>
        <taxon>Rhodospirillales</taxon>
        <taxon>Magnetospirillaceae</taxon>
        <taxon>Paramagnetospirillum</taxon>
    </lineage>
</organism>
<evidence type="ECO:0000256" key="2">
    <source>
        <dbReference type="ARBA" id="ARBA00005417"/>
    </source>
</evidence>
<dbReference type="GO" id="GO:0005886">
    <property type="term" value="C:plasma membrane"/>
    <property type="evidence" value="ECO:0007669"/>
    <property type="project" value="UniProtKB-SubCell"/>
</dbReference>
<dbReference type="Pfam" id="PF00005">
    <property type="entry name" value="ABC_tran"/>
    <property type="match status" value="1"/>
</dbReference>
<dbReference type="GO" id="GO:0015833">
    <property type="term" value="P:peptide transport"/>
    <property type="evidence" value="ECO:0007669"/>
    <property type="project" value="InterPro"/>
</dbReference>
<dbReference type="InterPro" id="IPR003593">
    <property type="entry name" value="AAA+_ATPase"/>
</dbReference>
<evidence type="ECO:0000313" key="8">
    <source>
        <dbReference type="Proteomes" id="UP000078428"/>
    </source>
</evidence>
<dbReference type="GO" id="GO:0005524">
    <property type="term" value="F:ATP binding"/>
    <property type="evidence" value="ECO:0007669"/>
    <property type="project" value="UniProtKB-KW"/>
</dbReference>
<keyword evidence="4" id="KW-0547">Nucleotide-binding</keyword>